<dbReference type="Gene3D" id="1.10.1740.10">
    <property type="match status" value="1"/>
</dbReference>
<feature type="domain" description="RNA polymerase sigma factor 70 region 4 type 2" evidence="8">
    <location>
        <begin position="138"/>
        <end position="189"/>
    </location>
</feature>
<dbReference type="InterPro" id="IPR007627">
    <property type="entry name" value="RNA_pol_sigma70_r2"/>
</dbReference>
<dbReference type="CDD" id="cd06171">
    <property type="entry name" value="Sigma70_r4"/>
    <property type="match status" value="1"/>
</dbReference>
<dbReference type="RefSeq" id="WP_013763109.1">
    <property type="nucleotide sequence ID" value="NC_015510.1"/>
</dbReference>
<dbReference type="SUPFAM" id="SSF88946">
    <property type="entry name" value="Sigma2 domain of RNA polymerase sigma factors"/>
    <property type="match status" value="1"/>
</dbReference>
<dbReference type="eggNOG" id="COG1595">
    <property type="taxonomic scope" value="Bacteria"/>
</dbReference>
<evidence type="ECO:0000259" key="7">
    <source>
        <dbReference type="Pfam" id="PF04542"/>
    </source>
</evidence>
<dbReference type="GO" id="GO:0006352">
    <property type="term" value="P:DNA-templated transcription initiation"/>
    <property type="evidence" value="ECO:0007669"/>
    <property type="project" value="InterPro"/>
</dbReference>
<dbReference type="EMBL" id="CP002691">
    <property type="protein sequence ID" value="AEE48545.1"/>
    <property type="molecule type" value="Genomic_DNA"/>
</dbReference>
<dbReference type="Gene3D" id="1.10.10.10">
    <property type="entry name" value="Winged helix-like DNA-binding domain superfamily/Winged helix DNA-binding domain"/>
    <property type="match status" value="1"/>
</dbReference>
<dbReference type="Proteomes" id="UP000008461">
    <property type="component" value="Chromosome"/>
</dbReference>
<evidence type="ECO:0000256" key="6">
    <source>
        <dbReference type="RuleBase" id="RU000716"/>
    </source>
</evidence>
<dbReference type="InterPro" id="IPR013249">
    <property type="entry name" value="RNA_pol_sigma70_r4_t2"/>
</dbReference>
<dbReference type="AlphaFoldDB" id="F4L1K1"/>
<dbReference type="InterPro" id="IPR039425">
    <property type="entry name" value="RNA_pol_sigma-70-like"/>
</dbReference>
<accession>F4L1K1</accession>
<evidence type="ECO:0000256" key="2">
    <source>
        <dbReference type="ARBA" id="ARBA00023015"/>
    </source>
</evidence>
<evidence type="ECO:0000259" key="8">
    <source>
        <dbReference type="Pfam" id="PF08281"/>
    </source>
</evidence>
<evidence type="ECO:0000313" key="9">
    <source>
        <dbReference type="EMBL" id="AEE48545.1"/>
    </source>
</evidence>
<evidence type="ECO:0000313" key="10">
    <source>
        <dbReference type="Proteomes" id="UP000008461"/>
    </source>
</evidence>
<sequence>MTTVLSGLTSKTRTSLIPDAVLIQQSIRGDQKAYAQLVTKHERLVRATIGRYIQTHDDAEEVLQDTFLRAFQALPEFRGDAKLSSWLCKIAASVSLNRLRSKQYRKGLTESGEINDGIQIGIRAEGAHTMEKQETSFWLRQAIEQLPESDSEVLHLFYFHERSIEEICQQTGLSESNIKSRLARARQKLKGIIESRFGRELLN</sequence>
<dbReference type="Pfam" id="PF04542">
    <property type="entry name" value="Sigma70_r2"/>
    <property type="match status" value="1"/>
</dbReference>
<dbReference type="Pfam" id="PF08281">
    <property type="entry name" value="Sigma70_r4_2"/>
    <property type="match status" value="1"/>
</dbReference>
<dbReference type="InterPro" id="IPR000838">
    <property type="entry name" value="RNA_pol_sigma70_ECF_CS"/>
</dbReference>
<gene>
    <name evidence="9" type="ordered locus">Halhy_0636</name>
</gene>
<dbReference type="SUPFAM" id="SSF88659">
    <property type="entry name" value="Sigma3 and sigma4 domains of RNA polymerase sigma factors"/>
    <property type="match status" value="1"/>
</dbReference>
<evidence type="ECO:0000256" key="5">
    <source>
        <dbReference type="ARBA" id="ARBA00023163"/>
    </source>
</evidence>
<reference key="2">
    <citation type="submission" date="2011-04" db="EMBL/GenBank/DDBJ databases">
        <title>Complete sequence of chromosome of Haliscomenobacter hydrossis DSM 1100.</title>
        <authorList>
            <consortium name="US DOE Joint Genome Institute (JGI-PGF)"/>
            <person name="Lucas S."/>
            <person name="Han J."/>
            <person name="Lapidus A."/>
            <person name="Bruce D."/>
            <person name="Goodwin L."/>
            <person name="Pitluck S."/>
            <person name="Peters L."/>
            <person name="Kyrpides N."/>
            <person name="Mavromatis K."/>
            <person name="Ivanova N."/>
            <person name="Ovchinnikova G."/>
            <person name="Pagani I."/>
            <person name="Daligault H."/>
            <person name="Detter J.C."/>
            <person name="Han C."/>
            <person name="Land M."/>
            <person name="Hauser L."/>
            <person name="Markowitz V."/>
            <person name="Cheng J.-F."/>
            <person name="Hugenholtz P."/>
            <person name="Woyke T."/>
            <person name="Wu D."/>
            <person name="Verbarg S."/>
            <person name="Frueling A."/>
            <person name="Brambilla E."/>
            <person name="Klenk H.-P."/>
            <person name="Eisen J.A."/>
        </authorList>
    </citation>
    <scope>NUCLEOTIDE SEQUENCE</scope>
    <source>
        <strain>DSM 1100</strain>
    </source>
</reference>
<dbReference type="HOGENOM" id="CLU_047691_3_0_10"/>
<name>F4L1K1_HALH1</name>
<dbReference type="GO" id="GO:0016987">
    <property type="term" value="F:sigma factor activity"/>
    <property type="evidence" value="ECO:0007669"/>
    <property type="project" value="UniProtKB-KW"/>
</dbReference>
<proteinExistence type="inferred from homology"/>
<organism evidence="9 10">
    <name type="scientific">Haliscomenobacter hydrossis (strain ATCC 27775 / DSM 1100 / LMG 10767 / O)</name>
    <dbReference type="NCBI Taxonomy" id="760192"/>
    <lineage>
        <taxon>Bacteria</taxon>
        <taxon>Pseudomonadati</taxon>
        <taxon>Bacteroidota</taxon>
        <taxon>Saprospiria</taxon>
        <taxon>Saprospirales</taxon>
        <taxon>Haliscomenobacteraceae</taxon>
        <taxon>Haliscomenobacter</taxon>
    </lineage>
</organism>
<keyword evidence="10" id="KW-1185">Reference proteome</keyword>
<dbReference type="InterPro" id="IPR013324">
    <property type="entry name" value="RNA_pol_sigma_r3/r4-like"/>
</dbReference>
<keyword evidence="3 6" id="KW-0731">Sigma factor</keyword>
<evidence type="ECO:0000256" key="1">
    <source>
        <dbReference type="ARBA" id="ARBA00010641"/>
    </source>
</evidence>
<evidence type="ECO:0000256" key="3">
    <source>
        <dbReference type="ARBA" id="ARBA00023082"/>
    </source>
</evidence>
<keyword evidence="2 6" id="KW-0805">Transcription regulation</keyword>
<dbReference type="PANTHER" id="PTHR43133">
    <property type="entry name" value="RNA POLYMERASE ECF-TYPE SIGMA FACTO"/>
    <property type="match status" value="1"/>
</dbReference>
<dbReference type="InterPro" id="IPR014284">
    <property type="entry name" value="RNA_pol_sigma-70_dom"/>
</dbReference>
<dbReference type="InterPro" id="IPR013325">
    <property type="entry name" value="RNA_pol_sigma_r2"/>
</dbReference>
<dbReference type="PANTHER" id="PTHR43133:SF51">
    <property type="entry name" value="RNA POLYMERASE SIGMA FACTOR"/>
    <property type="match status" value="1"/>
</dbReference>
<reference evidence="9 10" key="1">
    <citation type="journal article" date="2011" name="Stand. Genomic Sci.">
        <title>Complete genome sequence of Haliscomenobacter hydrossis type strain (O).</title>
        <authorList>
            <consortium name="US DOE Joint Genome Institute (JGI-PGF)"/>
            <person name="Daligault H."/>
            <person name="Lapidus A."/>
            <person name="Zeytun A."/>
            <person name="Nolan M."/>
            <person name="Lucas S."/>
            <person name="Del Rio T.G."/>
            <person name="Tice H."/>
            <person name="Cheng J.F."/>
            <person name="Tapia R."/>
            <person name="Han C."/>
            <person name="Goodwin L."/>
            <person name="Pitluck S."/>
            <person name="Liolios K."/>
            <person name="Pagani I."/>
            <person name="Ivanova N."/>
            <person name="Huntemann M."/>
            <person name="Mavromatis K."/>
            <person name="Mikhailova N."/>
            <person name="Pati A."/>
            <person name="Chen A."/>
            <person name="Palaniappan K."/>
            <person name="Land M."/>
            <person name="Hauser L."/>
            <person name="Brambilla E.M."/>
            <person name="Rohde M."/>
            <person name="Verbarg S."/>
            <person name="Goker M."/>
            <person name="Bristow J."/>
            <person name="Eisen J.A."/>
            <person name="Markowitz V."/>
            <person name="Hugenholtz P."/>
            <person name="Kyrpides N.C."/>
            <person name="Klenk H.P."/>
            <person name="Woyke T."/>
        </authorList>
    </citation>
    <scope>NUCLEOTIDE SEQUENCE [LARGE SCALE GENOMIC DNA]</scope>
    <source>
        <strain evidence="10">ATCC 27775 / DSM 1100 / LMG 10767 / O</strain>
    </source>
</reference>
<dbReference type="KEGG" id="hhy:Halhy_0636"/>
<protein>
    <recommendedName>
        <fullName evidence="6">RNA polymerase sigma factor</fullName>
    </recommendedName>
</protein>
<evidence type="ECO:0000256" key="4">
    <source>
        <dbReference type="ARBA" id="ARBA00023125"/>
    </source>
</evidence>
<dbReference type="GO" id="GO:0003677">
    <property type="term" value="F:DNA binding"/>
    <property type="evidence" value="ECO:0007669"/>
    <property type="project" value="UniProtKB-KW"/>
</dbReference>
<dbReference type="STRING" id="760192.Halhy_0636"/>
<keyword evidence="4 6" id="KW-0238">DNA-binding</keyword>
<feature type="domain" description="RNA polymerase sigma-70 region 2" evidence="7">
    <location>
        <begin position="37"/>
        <end position="103"/>
    </location>
</feature>
<dbReference type="InterPro" id="IPR036388">
    <property type="entry name" value="WH-like_DNA-bd_sf"/>
</dbReference>
<dbReference type="OrthoDB" id="1027298at2"/>
<dbReference type="PROSITE" id="PS01063">
    <property type="entry name" value="SIGMA70_ECF"/>
    <property type="match status" value="1"/>
</dbReference>
<dbReference type="NCBIfam" id="TIGR02937">
    <property type="entry name" value="sigma70-ECF"/>
    <property type="match status" value="1"/>
</dbReference>
<comment type="similarity">
    <text evidence="1 6">Belongs to the sigma-70 factor family. ECF subfamily.</text>
</comment>
<keyword evidence="5 6" id="KW-0804">Transcription</keyword>